<proteinExistence type="predicted"/>
<protein>
    <recommendedName>
        <fullName evidence="1">RNase H type-1 domain-containing protein</fullName>
    </recommendedName>
</protein>
<keyword evidence="3" id="KW-1185">Reference proteome</keyword>
<sequence>MWMQPDINTQSRSVGIGVIIGNANGEVMAELANKVTSILSAKSAEAKALAISLLWARDVGLYLQCLELDTLTVIQTLNNVKHVFREANKTAHGLARFDLGVEDELIWLKESSLSIESVIVKDSTNL</sequence>
<dbReference type="PANTHER" id="PTHR47074:SF48">
    <property type="entry name" value="POLYNUCLEOTIDYL TRANSFERASE, RIBONUCLEASE H-LIKE SUPERFAMILY PROTEIN"/>
    <property type="match status" value="1"/>
</dbReference>
<organism evidence="2 3">
    <name type="scientific">Parasponia andersonii</name>
    <name type="common">Sponia andersonii</name>
    <dbReference type="NCBI Taxonomy" id="3476"/>
    <lineage>
        <taxon>Eukaryota</taxon>
        <taxon>Viridiplantae</taxon>
        <taxon>Streptophyta</taxon>
        <taxon>Embryophyta</taxon>
        <taxon>Tracheophyta</taxon>
        <taxon>Spermatophyta</taxon>
        <taxon>Magnoliopsida</taxon>
        <taxon>eudicotyledons</taxon>
        <taxon>Gunneridae</taxon>
        <taxon>Pentapetalae</taxon>
        <taxon>rosids</taxon>
        <taxon>fabids</taxon>
        <taxon>Rosales</taxon>
        <taxon>Cannabaceae</taxon>
        <taxon>Parasponia</taxon>
    </lineage>
</organism>
<dbReference type="Pfam" id="PF13456">
    <property type="entry name" value="RVT_3"/>
    <property type="match status" value="1"/>
</dbReference>
<comment type="caution">
    <text evidence="2">The sequence shown here is derived from an EMBL/GenBank/DDBJ whole genome shotgun (WGS) entry which is preliminary data.</text>
</comment>
<dbReference type="Proteomes" id="UP000237105">
    <property type="component" value="Unassembled WGS sequence"/>
</dbReference>
<evidence type="ECO:0000313" key="3">
    <source>
        <dbReference type="Proteomes" id="UP000237105"/>
    </source>
</evidence>
<reference evidence="3" key="1">
    <citation type="submission" date="2016-06" db="EMBL/GenBank/DDBJ databases">
        <title>Parallel loss of symbiosis genes in relatives of nitrogen-fixing non-legume Parasponia.</title>
        <authorList>
            <person name="Van Velzen R."/>
            <person name="Holmer R."/>
            <person name="Bu F."/>
            <person name="Rutten L."/>
            <person name="Van Zeijl A."/>
            <person name="Liu W."/>
            <person name="Santuari L."/>
            <person name="Cao Q."/>
            <person name="Sharma T."/>
            <person name="Shen D."/>
            <person name="Roswanjaya Y."/>
            <person name="Wardhani T."/>
            <person name="Kalhor M.S."/>
            <person name="Jansen J."/>
            <person name="Van den Hoogen J."/>
            <person name="Gungor B."/>
            <person name="Hartog M."/>
            <person name="Hontelez J."/>
            <person name="Verver J."/>
            <person name="Yang W.-C."/>
            <person name="Schijlen E."/>
            <person name="Repin R."/>
            <person name="Schilthuizen M."/>
            <person name="Schranz E."/>
            <person name="Heidstra R."/>
            <person name="Miyata K."/>
            <person name="Fedorova E."/>
            <person name="Kohlen W."/>
            <person name="Bisseling T."/>
            <person name="Smit S."/>
            <person name="Geurts R."/>
        </authorList>
    </citation>
    <scope>NUCLEOTIDE SEQUENCE [LARGE SCALE GENOMIC DNA]</scope>
    <source>
        <strain evidence="3">cv. WU1-14</strain>
    </source>
</reference>
<feature type="domain" description="RNase H type-1" evidence="1">
    <location>
        <begin position="9"/>
        <end position="80"/>
    </location>
</feature>
<dbReference type="GO" id="GO:0003676">
    <property type="term" value="F:nucleic acid binding"/>
    <property type="evidence" value="ECO:0007669"/>
    <property type="project" value="InterPro"/>
</dbReference>
<gene>
    <name evidence="2" type="ORF">PanWU01x14_156970</name>
</gene>
<name>A0A2P5CFI7_PARAD</name>
<dbReference type="OrthoDB" id="1193612at2759"/>
<dbReference type="InterPro" id="IPR002156">
    <property type="entry name" value="RNaseH_domain"/>
</dbReference>
<dbReference type="InterPro" id="IPR052929">
    <property type="entry name" value="RNase_H-like_EbsB-rel"/>
</dbReference>
<dbReference type="AlphaFoldDB" id="A0A2P5CFI7"/>
<dbReference type="EMBL" id="JXTB01000136">
    <property type="protein sequence ID" value="PON59802.1"/>
    <property type="molecule type" value="Genomic_DNA"/>
</dbReference>
<evidence type="ECO:0000313" key="2">
    <source>
        <dbReference type="EMBL" id="PON59802.1"/>
    </source>
</evidence>
<dbReference type="PANTHER" id="PTHR47074">
    <property type="entry name" value="BNAC02G40300D PROTEIN"/>
    <property type="match status" value="1"/>
</dbReference>
<dbReference type="GO" id="GO:0004523">
    <property type="term" value="F:RNA-DNA hybrid ribonuclease activity"/>
    <property type="evidence" value="ECO:0007669"/>
    <property type="project" value="InterPro"/>
</dbReference>
<evidence type="ECO:0000259" key="1">
    <source>
        <dbReference type="Pfam" id="PF13456"/>
    </source>
</evidence>
<accession>A0A2P5CFI7</accession>